<feature type="domain" description="Plastocyanin-like" evidence="12">
    <location>
        <begin position="244"/>
        <end position="352"/>
    </location>
</feature>
<feature type="domain" description="Plastocyanin-like" evidence="11">
    <location>
        <begin position="636"/>
        <end position="723"/>
    </location>
</feature>
<comment type="caution">
    <text evidence="13">The sequence shown here is derived from an EMBL/GenBank/DDBJ whole genome shotgun (WGS) entry which is preliminary data.</text>
</comment>
<accession>A0ABR3QX51</accession>
<dbReference type="CDD" id="cd13880">
    <property type="entry name" value="CuRO_2_MaLCC_like"/>
    <property type="match status" value="1"/>
</dbReference>
<keyword evidence="3 9" id="KW-0812">Transmembrane</keyword>
<feature type="transmembrane region" description="Helical" evidence="9">
    <location>
        <begin position="84"/>
        <end position="103"/>
    </location>
</feature>
<evidence type="ECO:0000256" key="1">
    <source>
        <dbReference type="ARBA" id="ARBA00004141"/>
    </source>
</evidence>
<evidence type="ECO:0000256" key="9">
    <source>
        <dbReference type="SAM" id="Phobius"/>
    </source>
</evidence>
<organism evidence="13 14">
    <name type="scientific">Paraconiothyrium brasiliense</name>
    <dbReference type="NCBI Taxonomy" id="300254"/>
    <lineage>
        <taxon>Eukaryota</taxon>
        <taxon>Fungi</taxon>
        <taxon>Dikarya</taxon>
        <taxon>Ascomycota</taxon>
        <taxon>Pezizomycotina</taxon>
        <taxon>Dothideomycetes</taxon>
        <taxon>Pleosporomycetidae</taxon>
        <taxon>Pleosporales</taxon>
        <taxon>Massarineae</taxon>
        <taxon>Didymosphaeriaceae</taxon>
        <taxon>Paraconiothyrium</taxon>
    </lineage>
</organism>
<dbReference type="InterPro" id="IPR011706">
    <property type="entry name" value="Cu-oxidase_C"/>
</dbReference>
<evidence type="ECO:0000256" key="4">
    <source>
        <dbReference type="ARBA" id="ARBA00022723"/>
    </source>
</evidence>
<dbReference type="InterPro" id="IPR011707">
    <property type="entry name" value="Cu-oxidase-like_N"/>
</dbReference>
<feature type="domain" description="Plastocyanin-like" evidence="10">
    <location>
        <begin position="363"/>
        <end position="494"/>
    </location>
</feature>
<dbReference type="SUPFAM" id="SSF81338">
    <property type="entry name" value="Aquaporin-like"/>
    <property type="match status" value="1"/>
</dbReference>
<dbReference type="EMBL" id="JAKJXO020000014">
    <property type="protein sequence ID" value="KAL1596352.1"/>
    <property type="molecule type" value="Genomic_DNA"/>
</dbReference>
<dbReference type="Pfam" id="PF00394">
    <property type="entry name" value="Cu-oxidase"/>
    <property type="match status" value="1"/>
</dbReference>
<evidence type="ECO:0000256" key="8">
    <source>
        <dbReference type="ARBA" id="ARBA00023136"/>
    </source>
</evidence>
<gene>
    <name evidence="13" type="ORF">SLS60_008998</name>
</gene>
<evidence type="ECO:0000259" key="11">
    <source>
        <dbReference type="Pfam" id="PF07731"/>
    </source>
</evidence>
<dbReference type="PROSITE" id="PS00080">
    <property type="entry name" value="MULTICOPPER_OXIDASE2"/>
    <property type="match status" value="1"/>
</dbReference>
<comment type="subcellular location">
    <subcellularLocation>
        <location evidence="1">Membrane</location>
        <topology evidence="1">Multi-pass membrane protein</topology>
    </subcellularLocation>
</comment>
<dbReference type="PROSITE" id="PS00079">
    <property type="entry name" value="MULTICOPPER_OXIDASE1"/>
    <property type="match status" value="1"/>
</dbReference>
<evidence type="ECO:0000256" key="5">
    <source>
        <dbReference type="ARBA" id="ARBA00022989"/>
    </source>
</evidence>
<dbReference type="InterPro" id="IPR008972">
    <property type="entry name" value="Cupredoxin"/>
</dbReference>
<dbReference type="SUPFAM" id="SSF49503">
    <property type="entry name" value="Cupredoxins"/>
    <property type="match status" value="3"/>
</dbReference>
<evidence type="ECO:0008006" key="15">
    <source>
        <dbReference type="Google" id="ProtNLM"/>
    </source>
</evidence>
<reference evidence="13 14" key="1">
    <citation type="submission" date="2024-02" db="EMBL/GenBank/DDBJ databases">
        <title>De novo assembly and annotation of 12 fungi associated with fruit tree decline syndrome in Ontario, Canada.</title>
        <authorList>
            <person name="Sulman M."/>
            <person name="Ellouze W."/>
            <person name="Ilyukhin E."/>
        </authorList>
    </citation>
    <scope>NUCLEOTIDE SEQUENCE [LARGE SCALE GENOMIC DNA]</scope>
    <source>
        <strain evidence="13 14">M42-189</strain>
    </source>
</reference>
<feature type="transmembrane region" description="Helical" evidence="9">
    <location>
        <begin position="198"/>
        <end position="219"/>
    </location>
</feature>
<dbReference type="InterPro" id="IPR000425">
    <property type="entry name" value="MIP"/>
</dbReference>
<keyword evidence="14" id="KW-1185">Reference proteome</keyword>
<dbReference type="Pfam" id="PF07732">
    <property type="entry name" value="Cu-oxidase_3"/>
    <property type="match status" value="1"/>
</dbReference>
<dbReference type="CDD" id="cd13901">
    <property type="entry name" value="CuRO_3_MaLCC_like"/>
    <property type="match status" value="1"/>
</dbReference>
<dbReference type="PANTHER" id="PTHR11709">
    <property type="entry name" value="MULTI-COPPER OXIDASE"/>
    <property type="match status" value="1"/>
</dbReference>
<dbReference type="InterPro" id="IPR033138">
    <property type="entry name" value="Cu_oxidase_CS"/>
</dbReference>
<keyword evidence="7" id="KW-0186">Copper</keyword>
<dbReference type="InterPro" id="IPR002355">
    <property type="entry name" value="Cu_oxidase_Cu_BS"/>
</dbReference>
<dbReference type="InterPro" id="IPR023271">
    <property type="entry name" value="Aquaporin-like"/>
</dbReference>
<keyword evidence="8 9" id="KW-0472">Membrane</keyword>
<evidence type="ECO:0000259" key="10">
    <source>
        <dbReference type="Pfam" id="PF00394"/>
    </source>
</evidence>
<evidence type="ECO:0000313" key="13">
    <source>
        <dbReference type="EMBL" id="KAL1596352.1"/>
    </source>
</evidence>
<keyword evidence="5 9" id="KW-1133">Transmembrane helix</keyword>
<dbReference type="Pfam" id="PF00230">
    <property type="entry name" value="MIP"/>
    <property type="match status" value="1"/>
</dbReference>
<feature type="transmembrane region" description="Helical" evidence="9">
    <location>
        <begin position="110"/>
        <end position="130"/>
    </location>
</feature>
<dbReference type="Proteomes" id="UP001521785">
    <property type="component" value="Unassembled WGS sequence"/>
</dbReference>
<evidence type="ECO:0000256" key="7">
    <source>
        <dbReference type="ARBA" id="ARBA00023008"/>
    </source>
</evidence>
<dbReference type="InterPro" id="IPR045087">
    <property type="entry name" value="Cu-oxidase_fam"/>
</dbReference>
<keyword evidence="6" id="KW-0560">Oxidoreductase</keyword>
<feature type="transmembrane region" description="Helical" evidence="9">
    <location>
        <begin position="171"/>
        <end position="191"/>
    </location>
</feature>
<evidence type="ECO:0000256" key="2">
    <source>
        <dbReference type="ARBA" id="ARBA00010609"/>
    </source>
</evidence>
<evidence type="ECO:0000256" key="3">
    <source>
        <dbReference type="ARBA" id="ARBA00022692"/>
    </source>
</evidence>
<dbReference type="Gene3D" id="2.60.40.420">
    <property type="entry name" value="Cupredoxins - blue copper proteins"/>
    <property type="match status" value="3"/>
</dbReference>
<evidence type="ECO:0000313" key="14">
    <source>
        <dbReference type="Proteomes" id="UP001521785"/>
    </source>
</evidence>
<evidence type="ECO:0000256" key="6">
    <source>
        <dbReference type="ARBA" id="ARBA00023002"/>
    </source>
</evidence>
<dbReference type="Pfam" id="PF07731">
    <property type="entry name" value="Cu-oxidase_2"/>
    <property type="match status" value="1"/>
</dbReference>
<comment type="similarity">
    <text evidence="2">Belongs to the multicopper oxidase family.</text>
</comment>
<keyword evidence="4" id="KW-0479">Metal-binding</keyword>
<evidence type="ECO:0000259" key="12">
    <source>
        <dbReference type="Pfam" id="PF07732"/>
    </source>
</evidence>
<dbReference type="InterPro" id="IPR001117">
    <property type="entry name" value="Cu-oxidase_2nd"/>
</dbReference>
<protein>
    <recommendedName>
        <fullName evidence="15">Multicopper oxidase</fullName>
    </recommendedName>
</protein>
<feature type="transmembrane region" description="Helical" evidence="9">
    <location>
        <begin position="56"/>
        <end position="78"/>
    </location>
</feature>
<name>A0ABR3QX51_9PLEO</name>
<sequence>MTTRDHIERLETQELELGATDAVRRHISRKVVEPRAVSQQKLDFEHARPRWLREMMAEATGVFFYVYPGIAATAAFFTNETEPQFGSLFMIAITLCFAFWQGFPWKKVPYYIFAQIFGAFVAGFILMGQYHEQITAFTAKSISDGKGTVYNGGPASILCSFPGPTQNNLGYLLMIEFFVDSFIGIVIWAALDPANPFITPASAPFVIGLAYGNMVWGFANITISTNLARDLGTRIVAAIWYGVSPDGFAKVAQVVNGQFPGPIIEACWGDTIVVNVKNVIKNNGTTVHFHGLRMYKENNFDGTNAITQCPIARGDTFTYKFQLRQYGHSWYHSHYSSQYGEGTFGPVVVHGPSTGNWDEEFDPIMVHEWHHASAYDAFRESMTSPAPPKADLITLNGIGRNNELGTGSFFQQTFEKNKKYLLRITNSAIDFHFHFSIDNHLLQVVSVDYVPIKPFWTNSLSVGIGQRYGVIVHANQTASTNGKYWIRTEYFDGNVQDSTFCQFPQQNYPPNQTDTQRVGILSYSGAGSGDPETSRWPVKVGCKDPVFEPHYKWNVTPPQNDVLKNARYVGIDRSKEAHGAFRWLLADQPQWLNYSNPTLLNLGNTTWTSDYVLEPYSYNDPEGFVYFIINSGGGPSNLVGGTHPMHLHGHDFAILSQGEGPFDPANPVYNTVNPPRRDTAMLPAMGHLVLAYKTDNPGAWLLHCHIGWHAGSGMSLQILERQKEITKWVGGSAAFEPAKRGCKNWNAFLAKHKNDPNVFNPANQDDSGI</sequence>
<proteinExistence type="inferred from homology"/>
<dbReference type="PANTHER" id="PTHR11709:SF71">
    <property type="entry name" value="OXIDOREDUCTASE TPCJ"/>
    <property type="match status" value="1"/>
</dbReference>